<evidence type="ECO:0000256" key="2">
    <source>
        <dbReference type="ARBA" id="ARBA00023002"/>
    </source>
</evidence>
<dbReference type="Proteomes" id="UP000258309">
    <property type="component" value="Unassembled WGS sequence"/>
</dbReference>
<name>A0A3E2HA18_SCYLI</name>
<keyword evidence="6" id="KW-1185">Reference proteome</keyword>
<dbReference type="SUPFAM" id="SSF51430">
    <property type="entry name" value="NAD(P)-linked oxidoreductase"/>
    <property type="match status" value="1"/>
</dbReference>
<proteinExistence type="inferred from homology"/>
<feature type="non-terminal residue" evidence="5">
    <location>
        <position position="319"/>
    </location>
</feature>
<dbReference type="InterPro" id="IPR036812">
    <property type="entry name" value="NAD(P)_OxRdtase_dom_sf"/>
</dbReference>
<dbReference type="STRING" id="5539.A0A3E2HA18"/>
<dbReference type="PANTHER" id="PTHR43364">
    <property type="entry name" value="NADH-SPECIFIC METHYLGLYOXAL REDUCTASE-RELATED"/>
    <property type="match status" value="1"/>
</dbReference>
<dbReference type="InterPro" id="IPR023210">
    <property type="entry name" value="NADP_OxRdtase_dom"/>
</dbReference>
<comment type="caution">
    <text evidence="5">The sequence shown here is derived from an EMBL/GenBank/DDBJ whole genome shotgun (WGS) entry which is preliminary data.</text>
</comment>
<dbReference type="Gene3D" id="3.20.20.100">
    <property type="entry name" value="NADP-dependent oxidoreductase domain"/>
    <property type="match status" value="1"/>
</dbReference>
<evidence type="ECO:0000259" key="4">
    <source>
        <dbReference type="Pfam" id="PF00248"/>
    </source>
</evidence>
<organism evidence="5 6">
    <name type="scientific">Scytalidium lignicola</name>
    <name type="common">Hyphomycete</name>
    <dbReference type="NCBI Taxonomy" id="5539"/>
    <lineage>
        <taxon>Eukaryota</taxon>
        <taxon>Fungi</taxon>
        <taxon>Dikarya</taxon>
        <taxon>Ascomycota</taxon>
        <taxon>Pezizomycotina</taxon>
        <taxon>Leotiomycetes</taxon>
        <taxon>Leotiomycetes incertae sedis</taxon>
        <taxon>Scytalidium</taxon>
    </lineage>
</organism>
<dbReference type="Pfam" id="PF00248">
    <property type="entry name" value="Aldo_ket_red"/>
    <property type="match status" value="1"/>
</dbReference>
<comment type="similarity">
    <text evidence="3">Belongs to the aldo/keto reductase family. Aldo/keto reductase 2 subfamily.</text>
</comment>
<gene>
    <name evidence="5" type="ORF">B7463_g6231</name>
</gene>
<feature type="domain" description="NADP-dependent oxidoreductase" evidence="4">
    <location>
        <begin position="6"/>
        <end position="270"/>
    </location>
</feature>
<dbReference type="AlphaFoldDB" id="A0A3E2HA18"/>
<keyword evidence="1" id="KW-0521">NADP</keyword>
<feature type="non-terminal residue" evidence="5">
    <location>
        <position position="1"/>
    </location>
</feature>
<dbReference type="PANTHER" id="PTHR43364:SF7">
    <property type="entry name" value="NADP-DEPENDENT OXIDOREDUCTASE DOMAIN-CONTAINING PROTEIN-RELATED"/>
    <property type="match status" value="1"/>
</dbReference>
<dbReference type="OMA" id="HTWDFTT"/>
<protein>
    <recommendedName>
        <fullName evidence="4">NADP-dependent oxidoreductase domain-containing protein</fullName>
    </recommendedName>
</protein>
<dbReference type="GO" id="GO:0016491">
    <property type="term" value="F:oxidoreductase activity"/>
    <property type="evidence" value="ECO:0007669"/>
    <property type="project" value="UniProtKB-KW"/>
</dbReference>
<dbReference type="OrthoDB" id="48988at2759"/>
<evidence type="ECO:0000313" key="5">
    <source>
        <dbReference type="EMBL" id="RFU30147.1"/>
    </source>
</evidence>
<sequence length="319" mass="35169">MQLSNASNYQNEESEKWIGEWLKSRGNRDEMVVATKYTSAWRLAHENEEIQANYGGNNKKALHVSVEASLRKLQTSYIDILYVHIWDFTTSIPELMHSLHNLVVASKVLYLGVSNTPAWVVVKANEYARQKGLTPFAIYQCPWSAAERGVERDIIPMCQAEGMGIATFHTLGSGYFKTAAQRAAAAGKPKEGRNVPLVDIPEKIVVAEALEKIASSKNVNITSVALAYIMHKAPYVFPILGGRNINQLKANIEALKLKLSPDDMRKIDSAVPLDFGYPQALLGGPGGARSPGDVWPTKSYGHFDWVDGPKPIEPHGVAK</sequence>
<dbReference type="InterPro" id="IPR050523">
    <property type="entry name" value="AKR_Detox_Biosynth"/>
</dbReference>
<reference evidence="5 6" key="1">
    <citation type="submission" date="2018-05" db="EMBL/GenBank/DDBJ databases">
        <title>Draft genome sequence of Scytalidium lignicola DSM 105466, a ubiquitous saprotrophic fungus.</title>
        <authorList>
            <person name="Buettner E."/>
            <person name="Gebauer A.M."/>
            <person name="Hofrichter M."/>
            <person name="Liers C."/>
            <person name="Kellner H."/>
        </authorList>
    </citation>
    <scope>NUCLEOTIDE SEQUENCE [LARGE SCALE GENOMIC DNA]</scope>
    <source>
        <strain evidence="5 6">DSM 105466</strain>
    </source>
</reference>
<accession>A0A3E2HA18</accession>
<keyword evidence="2" id="KW-0560">Oxidoreductase</keyword>
<evidence type="ECO:0000313" key="6">
    <source>
        <dbReference type="Proteomes" id="UP000258309"/>
    </source>
</evidence>
<evidence type="ECO:0000256" key="3">
    <source>
        <dbReference type="ARBA" id="ARBA00038157"/>
    </source>
</evidence>
<evidence type="ECO:0000256" key="1">
    <source>
        <dbReference type="ARBA" id="ARBA00022857"/>
    </source>
</evidence>
<dbReference type="EMBL" id="NCSJ02000108">
    <property type="protein sequence ID" value="RFU30147.1"/>
    <property type="molecule type" value="Genomic_DNA"/>
</dbReference>